<dbReference type="EMBL" id="KN822005">
    <property type="protein sequence ID" value="KIM69889.1"/>
    <property type="molecule type" value="Genomic_DNA"/>
</dbReference>
<keyword evidence="2" id="KW-1185">Reference proteome</keyword>
<accession>A0A0C3ENX5</accession>
<sequence length="53" mass="5656">IVAEGSVYALLILCGLDLRPAISKVHGRVPYEVASMLRHPRLAGMGTSPHQSS</sequence>
<protein>
    <submittedName>
        <fullName evidence="1">Uncharacterized protein</fullName>
    </submittedName>
</protein>
<name>A0A0C3ENX5_9AGAM</name>
<dbReference type="Proteomes" id="UP000053989">
    <property type="component" value="Unassembled WGS sequence"/>
</dbReference>
<dbReference type="OrthoDB" id="2690740at2759"/>
<feature type="non-terminal residue" evidence="1">
    <location>
        <position position="1"/>
    </location>
</feature>
<gene>
    <name evidence="1" type="ORF">SCLCIDRAFT_101420</name>
</gene>
<proteinExistence type="predicted"/>
<evidence type="ECO:0000313" key="2">
    <source>
        <dbReference type="Proteomes" id="UP000053989"/>
    </source>
</evidence>
<reference evidence="1 2" key="1">
    <citation type="submission" date="2014-04" db="EMBL/GenBank/DDBJ databases">
        <authorList>
            <consortium name="DOE Joint Genome Institute"/>
            <person name="Kuo A."/>
            <person name="Kohler A."/>
            <person name="Nagy L.G."/>
            <person name="Floudas D."/>
            <person name="Copeland A."/>
            <person name="Barry K.W."/>
            <person name="Cichocki N."/>
            <person name="Veneault-Fourrey C."/>
            <person name="LaButti K."/>
            <person name="Lindquist E.A."/>
            <person name="Lipzen A."/>
            <person name="Lundell T."/>
            <person name="Morin E."/>
            <person name="Murat C."/>
            <person name="Sun H."/>
            <person name="Tunlid A."/>
            <person name="Henrissat B."/>
            <person name="Grigoriev I.V."/>
            <person name="Hibbett D.S."/>
            <person name="Martin F."/>
            <person name="Nordberg H.P."/>
            <person name="Cantor M.N."/>
            <person name="Hua S.X."/>
        </authorList>
    </citation>
    <scope>NUCLEOTIDE SEQUENCE [LARGE SCALE GENOMIC DNA]</scope>
    <source>
        <strain evidence="1 2">Foug A</strain>
    </source>
</reference>
<dbReference type="InParanoid" id="A0A0C3ENX5"/>
<organism evidence="1 2">
    <name type="scientific">Scleroderma citrinum Foug A</name>
    <dbReference type="NCBI Taxonomy" id="1036808"/>
    <lineage>
        <taxon>Eukaryota</taxon>
        <taxon>Fungi</taxon>
        <taxon>Dikarya</taxon>
        <taxon>Basidiomycota</taxon>
        <taxon>Agaricomycotina</taxon>
        <taxon>Agaricomycetes</taxon>
        <taxon>Agaricomycetidae</taxon>
        <taxon>Boletales</taxon>
        <taxon>Sclerodermatineae</taxon>
        <taxon>Sclerodermataceae</taxon>
        <taxon>Scleroderma</taxon>
    </lineage>
</organism>
<reference evidence="2" key="2">
    <citation type="submission" date="2015-01" db="EMBL/GenBank/DDBJ databases">
        <title>Evolutionary Origins and Diversification of the Mycorrhizal Mutualists.</title>
        <authorList>
            <consortium name="DOE Joint Genome Institute"/>
            <consortium name="Mycorrhizal Genomics Consortium"/>
            <person name="Kohler A."/>
            <person name="Kuo A."/>
            <person name="Nagy L.G."/>
            <person name="Floudas D."/>
            <person name="Copeland A."/>
            <person name="Barry K.W."/>
            <person name="Cichocki N."/>
            <person name="Veneault-Fourrey C."/>
            <person name="LaButti K."/>
            <person name="Lindquist E.A."/>
            <person name="Lipzen A."/>
            <person name="Lundell T."/>
            <person name="Morin E."/>
            <person name="Murat C."/>
            <person name="Riley R."/>
            <person name="Ohm R."/>
            <person name="Sun H."/>
            <person name="Tunlid A."/>
            <person name="Henrissat B."/>
            <person name="Grigoriev I.V."/>
            <person name="Hibbett D.S."/>
            <person name="Martin F."/>
        </authorList>
    </citation>
    <scope>NUCLEOTIDE SEQUENCE [LARGE SCALE GENOMIC DNA]</scope>
    <source>
        <strain evidence="2">Foug A</strain>
    </source>
</reference>
<evidence type="ECO:0000313" key="1">
    <source>
        <dbReference type="EMBL" id="KIM69889.1"/>
    </source>
</evidence>
<dbReference type="AlphaFoldDB" id="A0A0C3ENX5"/>
<dbReference type="HOGENOM" id="CLU_3074484_0_0_1"/>